<organism evidence="1 2">
    <name type="scientific">Durusdinium trenchii</name>
    <dbReference type="NCBI Taxonomy" id="1381693"/>
    <lineage>
        <taxon>Eukaryota</taxon>
        <taxon>Sar</taxon>
        <taxon>Alveolata</taxon>
        <taxon>Dinophyceae</taxon>
        <taxon>Suessiales</taxon>
        <taxon>Symbiodiniaceae</taxon>
        <taxon>Durusdinium</taxon>
    </lineage>
</organism>
<sequence>ELGYILGHRMKNQELLRAFGIPRQAVRSWYAVPLVAPGLPDFFTAEGERLVQSAASALSCLQLEGTGNYMLIRDECVFSQSFSLLYGLLENPKDPIVVGGVHPQHSRLHPEALEDQKSENLAPVSVCTVVKALDRRSDCFLIEMVPRRHNASAMDELQAMGRLVESCIEGNHVIPPLALATDNHKSFAMITRALLGVLPPSQLAE</sequence>
<name>A0ABP0IHX4_9DINO</name>
<feature type="non-terminal residue" evidence="1">
    <location>
        <position position="205"/>
    </location>
</feature>
<accession>A0ABP0IHX4</accession>
<protein>
    <submittedName>
        <fullName evidence="1">Uncharacterized protein</fullName>
    </submittedName>
</protein>
<evidence type="ECO:0000313" key="1">
    <source>
        <dbReference type="EMBL" id="CAK9002205.1"/>
    </source>
</evidence>
<dbReference type="EMBL" id="CAXAMN010002952">
    <property type="protein sequence ID" value="CAK9002205.1"/>
    <property type="molecule type" value="Genomic_DNA"/>
</dbReference>
<proteinExistence type="predicted"/>
<comment type="caution">
    <text evidence="1">The sequence shown here is derived from an EMBL/GenBank/DDBJ whole genome shotgun (WGS) entry which is preliminary data.</text>
</comment>
<reference evidence="1 2" key="1">
    <citation type="submission" date="2024-02" db="EMBL/GenBank/DDBJ databases">
        <authorList>
            <person name="Chen Y."/>
            <person name="Shah S."/>
            <person name="Dougan E. K."/>
            <person name="Thang M."/>
            <person name="Chan C."/>
        </authorList>
    </citation>
    <scope>NUCLEOTIDE SEQUENCE [LARGE SCALE GENOMIC DNA]</scope>
</reference>
<keyword evidence="2" id="KW-1185">Reference proteome</keyword>
<evidence type="ECO:0000313" key="2">
    <source>
        <dbReference type="Proteomes" id="UP001642484"/>
    </source>
</evidence>
<dbReference type="Proteomes" id="UP001642484">
    <property type="component" value="Unassembled WGS sequence"/>
</dbReference>
<feature type="non-terminal residue" evidence="1">
    <location>
        <position position="1"/>
    </location>
</feature>
<gene>
    <name evidence="1" type="ORF">CCMP2556_LOCUS6752</name>
</gene>